<dbReference type="PIRSF" id="PIRSF002825">
    <property type="entry name" value="CfbpA"/>
    <property type="match status" value="1"/>
</dbReference>
<dbReference type="PANTHER" id="PTHR30006">
    <property type="entry name" value="THIAMINE-BINDING PERIPLASMIC PROTEIN-RELATED"/>
    <property type="match status" value="1"/>
</dbReference>
<comment type="similarity">
    <text evidence="1">Belongs to the bacterial solute-binding protein 1 family.</text>
</comment>
<dbReference type="PANTHER" id="PTHR30006:SF15">
    <property type="entry name" value="IRON-UTILIZATION PERIPLASMIC PROTEIN"/>
    <property type="match status" value="1"/>
</dbReference>
<organism evidence="5 6">
    <name type="scientific">Pseudarthrobacter enclensis</name>
    <dbReference type="NCBI Taxonomy" id="993070"/>
    <lineage>
        <taxon>Bacteria</taxon>
        <taxon>Bacillati</taxon>
        <taxon>Actinomycetota</taxon>
        <taxon>Actinomycetes</taxon>
        <taxon>Micrococcales</taxon>
        <taxon>Micrococcaceae</taxon>
        <taxon>Pseudarthrobacter</taxon>
    </lineage>
</organism>
<dbReference type="RefSeq" id="WP_307310963.1">
    <property type="nucleotide sequence ID" value="NZ_JAUSRE010000023.1"/>
</dbReference>
<reference evidence="5 6" key="1">
    <citation type="submission" date="2023-07" db="EMBL/GenBank/DDBJ databases">
        <title>Sorghum-associated microbial communities from plants grown in Nebraska, USA.</title>
        <authorList>
            <person name="Schachtman D."/>
        </authorList>
    </citation>
    <scope>NUCLEOTIDE SEQUENCE [LARGE SCALE GENOMIC DNA]</scope>
    <source>
        <strain evidence="5 6">CC222</strain>
    </source>
</reference>
<keyword evidence="2" id="KW-0408">Iron</keyword>
<keyword evidence="2" id="KW-0410">Iron transport</keyword>
<name>A0ABT9RZ59_9MICC</name>
<comment type="caution">
    <text evidence="5">The sequence shown here is derived from an EMBL/GenBank/DDBJ whole genome shotgun (WGS) entry which is preliminary data.</text>
</comment>
<evidence type="ECO:0000313" key="5">
    <source>
        <dbReference type="EMBL" id="MDP9890096.1"/>
    </source>
</evidence>
<dbReference type="PROSITE" id="PS51257">
    <property type="entry name" value="PROKAR_LIPOPROTEIN"/>
    <property type="match status" value="1"/>
</dbReference>
<evidence type="ECO:0000256" key="2">
    <source>
        <dbReference type="ARBA" id="ARBA00022496"/>
    </source>
</evidence>
<dbReference type="InterPro" id="IPR026045">
    <property type="entry name" value="Ferric-bd"/>
</dbReference>
<feature type="chain" id="PRO_5045605972" evidence="4">
    <location>
        <begin position="22"/>
        <end position="356"/>
    </location>
</feature>
<dbReference type="EMBL" id="JAUSRE010000023">
    <property type="protein sequence ID" value="MDP9890096.1"/>
    <property type="molecule type" value="Genomic_DNA"/>
</dbReference>
<gene>
    <name evidence="5" type="ORF">J2X98_003708</name>
</gene>
<keyword evidence="6" id="KW-1185">Reference proteome</keyword>
<keyword evidence="2" id="KW-0813">Transport</keyword>
<keyword evidence="3 4" id="KW-0732">Signal</keyword>
<dbReference type="Pfam" id="PF13343">
    <property type="entry name" value="SBP_bac_6"/>
    <property type="match status" value="1"/>
</dbReference>
<evidence type="ECO:0000256" key="3">
    <source>
        <dbReference type="ARBA" id="ARBA00022729"/>
    </source>
</evidence>
<evidence type="ECO:0000313" key="6">
    <source>
        <dbReference type="Proteomes" id="UP001226577"/>
    </source>
</evidence>
<evidence type="ECO:0000256" key="1">
    <source>
        <dbReference type="ARBA" id="ARBA00008520"/>
    </source>
</evidence>
<dbReference type="SUPFAM" id="SSF53850">
    <property type="entry name" value="Periplasmic binding protein-like II"/>
    <property type="match status" value="1"/>
</dbReference>
<dbReference type="CDD" id="cd13543">
    <property type="entry name" value="PBP2_Fbp"/>
    <property type="match status" value="1"/>
</dbReference>
<proteinExistence type="inferred from homology"/>
<evidence type="ECO:0000256" key="4">
    <source>
        <dbReference type="SAM" id="SignalP"/>
    </source>
</evidence>
<accession>A0ABT9RZ59</accession>
<sequence>MNFLIKPAAALAAAAALLALSACGGAPTGSGSAGSATEGSTAGAGSGGDSIVVYNAQHENLTGAWVEAFTRETGIKVTLRNGDDLEMSNQLTEEGKNSPADVFLTENSPAMVRVEGAGLLAPVDQATLAQVPAQYRPSTGDWTGIAARSTVLAYNKNKLTPDQLPKSLMDLSDPVWKGRIGASTEGADFQAIVSAMLALKGEDATRSWLEAAKSNFQSYKDDTPVLAAVNAGKVEAGVLYHYYSFVDQAQTGENSKNVDLHYFRNQDPGAFVSVSGGAVLASSKKQAQAQQFLKFITGKEGQQVLQTGDSFEYTVGSDMPANPKLLPLKDLQAPSVDPAKLNSQKVTDLMTEAGLL</sequence>
<protein>
    <submittedName>
        <fullName evidence="5">Iron(III) transport system substrate-binding protein</fullName>
    </submittedName>
</protein>
<dbReference type="Proteomes" id="UP001226577">
    <property type="component" value="Unassembled WGS sequence"/>
</dbReference>
<keyword evidence="2" id="KW-0406">Ion transport</keyword>
<feature type="signal peptide" evidence="4">
    <location>
        <begin position="1"/>
        <end position="21"/>
    </location>
</feature>
<dbReference type="Gene3D" id="3.40.190.10">
    <property type="entry name" value="Periplasmic binding protein-like II"/>
    <property type="match status" value="2"/>
</dbReference>